<dbReference type="GO" id="GO:0003676">
    <property type="term" value="F:nucleic acid binding"/>
    <property type="evidence" value="ECO:0007669"/>
    <property type="project" value="InterPro"/>
</dbReference>
<organism evidence="4 5">
    <name type="scientific">Rhipicephalus microplus</name>
    <name type="common">Cattle tick</name>
    <name type="synonym">Boophilus microplus</name>
    <dbReference type="NCBI Taxonomy" id="6941"/>
    <lineage>
        <taxon>Eukaryota</taxon>
        <taxon>Metazoa</taxon>
        <taxon>Ecdysozoa</taxon>
        <taxon>Arthropoda</taxon>
        <taxon>Chelicerata</taxon>
        <taxon>Arachnida</taxon>
        <taxon>Acari</taxon>
        <taxon>Parasitiformes</taxon>
        <taxon>Ixodida</taxon>
        <taxon>Ixodoidea</taxon>
        <taxon>Ixodidae</taxon>
        <taxon>Rhipicephalinae</taxon>
        <taxon>Rhipicephalus</taxon>
        <taxon>Boophilus</taxon>
    </lineage>
</organism>
<feature type="region of interest" description="Disordered" evidence="2">
    <location>
        <begin position="257"/>
        <end position="295"/>
    </location>
</feature>
<sequence length="471" mass="51391">MAPYDQFRAYGNVYAARFGEYRFFVPSLPAPLDALNTVYLHCDPEGRPYRFRDFKKEFERLEIMENLRSCGSLLRNHFWEVSFKKTEDRLRLLEARELVVKNRRCFVIDPYGKYIHVVLHWVPHDVTVKCIRKKLRRFGRVPPMEREPKPSEQLRTLLVSLTLKEGLSVDNFPHKISFKDGMASLAVVVGGTPTCLRCSRKGHLRKNCHAPQCGLCARVGHRDSECGNDNVVPAALAVEVADAQPGDASRVEAPVGAHNVESSQRTSPAASESVAESEAMDVTRDQAALDSSGEAGALRDVTADGDQVFAEGSSLPEASVSAAKLQSQVTGVVSTLVKSQREEPLRDAFAGSDAVSVDDSLSALAATVSIAESPSEPMDLAYDAATPGTSSEVEHRLDVLAGGERVESSQSAQAVSESSSEDAGSQSEAMNVFGKEAAPAHATKESTSKGTSHLRTHKPKKGKKKKRQKKR</sequence>
<dbReference type="Proteomes" id="UP000821866">
    <property type="component" value="Chromosome 1"/>
</dbReference>
<keyword evidence="5" id="KW-1185">Reference proteome</keyword>
<name>A0A9J6F503_RHIMP</name>
<accession>A0A9J6F503</accession>
<dbReference type="Gene3D" id="4.10.60.10">
    <property type="entry name" value="Zinc finger, CCHC-type"/>
    <property type="match status" value="1"/>
</dbReference>
<dbReference type="InterPro" id="IPR001878">
    <property type="entry name" value="Znf_CCHC"/>
</dbReference>
<dbReference type="PROSITE" id="PS50158">
    <property type="entry name" value="ZF_CCHC"/>
    <property type="match status" value="1"/>
</dbReference>
<dbReference type="GO" id="GO:0008270">
    <property type="term" value="F:zinc ion binding"/>
    <property type="evidence" value="ECO:0007669"/>
    <property type="project" value="UniProtKB-KW"/>
</dbReference>
<evidence type="ECO:0000256" key="2">
    <source>
        <dbReference type="SAM" id="MobiDB-lite"/>
    </source>
</evidence>
<keyword evidence="1" id="KW-0479">Metal-binding</keyword>
<evidence type="ECO:0000256" key="1">
    <source>
        <dbReference type="PROSITE-ProRule" id="PRU00047"/>
    </source>
</evidence>
<dbReference type="InterPro" id="IPR036875">
    <property type="entry name" value="Znf_CCHC_sf"/>
</dbReference>
<dbReference type="VEuPathDB" id="VectorBase:LOC119164207"/>
<feature type="compositionally biased region" description="Low complexity" evidence="2">
    <location>
        <begin position="408"/>
        <end position="429"/>
    </location>
</feature>
<dbReference type="AlphaFoldDB" id="A0A9J6F503"/>
<keyword evidence="1" id="KW-0862">Zinc</keyword>
<evidence type="ECO:0000313" key="5">
    <source>
        <dbReference type="Proteomes" id="UP000821866"/>
    </source>
</evidence>
<proteinExistence type="predicted"/>
<dbReference type="SUPFAM" id="SSF57756">
    <property type="entry name" value="Retrovirus zinc finger-like domains"/>
    <property type="match status" value="1"/>
</dbReference>
<reference evidence="4" key="2">
    <citation type="submission" date="2021-09" db="EMBL/GenBank/DDBJ databases">
        <authorList>
            <person name="Jia N."/>
            <person name="Wang J."/>
            <person name="Shi W."/>
            <person name="Du L."/>
            <person name="Sun Y."/>
            <person name="Zhan W."/>
            <person name="Jiang J."/>
            <person name="Wang Q."/>
            <person name="Zhang B."/>
            <person name="Ji P."/>
            <person name="Sakyi L.B."/>
            <person name="Cui X."/>
            <person name="Yuan T."/>
            <person name="Jiang B."/>
            <person name="Yang W."/>
            <person name="Lam T.T.-Y."/>
            <person name="Chang Q."/>
            <person name="Ding S."/>
            <person name="Wang X."/>
            <person name="Zhu J."/>
            <person name="Ruan X."/>
            <person name="Zhao L."/>
            <person name="Wei J."/>
            <person name="Que T."/>
            <person name="Du C."/>
            <person name="Cheng J."/>
            <person name="Dai P."/>
            <person name="Han X."/>
            <person name="Huang E."/>
            <person name="Gao Y."/>
            <person name="Liu J."/>
            <person name="Shao H."/>
            <person name="Ye R."/>
            <person name="Li L."/>
            <person name="Wei W."/>
            <person name="Wang X."/>
            <person name="Wang C."/>
            <person name="Huo Q."/>
            <person name="Li W."/>
            <person name="Guo W."/>
            <person name="Chen H."/>
            <person name="Chen S."/>
            <person name="Zhou L."/>
            <person name="Zhou L."/>
            <person name="Ni X."/>
            <person name="Tian J."/>
            <person name="Zhou Y."/>
            <person name="Sheng Y."/>
            <person name="Liu T."/>
            <person name="Pan Y."/>
            <person name="Xia L."/>
            <person name="Li J."/>
            <person name="Zhao F."/>
            <person name="Cao W."/>
        </authorList>
    </citation>
    <scope>NUCLEOTIDE SEQUENCE</scope>
    <source>
        <strain evidence="4">Rmic-2018</strain>
        <tissue evidence="4">Larvae</tissue>
    </source>
</reference>
<reference evidence="4" key="1">
    <citation type="journal article" date="2020" name="Cell">
        <title>Large-Scale Comparative Analyses of Tick Genomes Elucidate Their Genetic Diversity and Vector Capacities.</title>
        <authorList>
            <consortium name="Tick Genome and Microbiome Consortium (TIGMIC)"/>
            <person name="Jia N."/>
            <person name="Wang J."/>
            <person name="Shi W."/>
            <person name="Du L."/>
            <person name="Sun Y."/>
            <person name="Zhan W."/>
            <person name="Jiang J.F."/>
            <person name="Wang Q."/>
            <person name="Zhang B."/>
            <person name="Ji P."/>
            <person name="Bell-Sakyi L."/>
            <person name="Cui X.M."/>
            <person name="Yuan T.T."/>
            <person name="Jiang B.G."/>
            <person name="Yang W.F."/>
            <person name="Lam T.T."/>
            <person name="Chang Q.C."/>
            <person name="Ding S.J."/>
            <person name="Wang X.J."/>
            <person name="Zhu J.G."/>
            <person name="Ruan X.D."/>
            <person name="Zhao L."/>
            <person name="Wei J.T."/>
            <person name="Ye R.Z."/>
            <person name="Que T.C."/>
            <person name="Du C.H."/>
            <person name="Zhou Y.H."/>
            <person name="Cheng J.X."/>
            <person name="Dai P.F."/>
            <person name="Guo W.B."/>
            <person name="Han X.H."/>
            <person name="Huang E.J."/>
            <person name="Li L.F."/>
            <person name="Wei W."/>
            <person name="Gao Y.C."/>
            <person name="Liu J.Z."/>
            <person name="Shao H.Z."/>
            <person name="Wang X."/>
            <person name="Wang C.C."/>
            <person name="Yang T.C."/>
            <person name="Huo Q.B."/>
            <person name="Li W."/>
            <person name="Chen H.Y."/>
            <person name="Chen S.E."/>
            <person name="Zhou L.G."/>
            <person name="Ni X.B."/>
            <person name="Tian J.H."/>
            <person name="Sheng Y."/>
            <person name="Liu T."/>
            <person name="Pan Y.S."/>
            <person name="Xia L.Y."/>
            <person name="Li J."/>
            <person name="Zhao F."/>
            <person name="Cao W.C."/>
        </authorList>
    </citation>
    <scope>NUCLEOTIDE SEQUENCE</scope>
    <source>
        <strain evidence="4">Rmic-2018</strain>
    </source>
</reference>
<dbReference type="EMBL" id="JABSTU010000001">
    <property type="protein sequence ID" value="KAH8041894.1"/>
    <property type="molecule type" value="Genomic_DNA"/>
</dbReference>
<evidence type="ECO:0000313" key="4">
    <source>
        <dbReference type="EMBL" id="KAH8041894.1"/>
    </source>
</evidence>
<comment type="caution">
    <text evidence="4">The sequence shown here is derived from an EMBL/GenBank/DDBJ whole genome shotgun (WGS) entry which is preliminary data.</text>
</comment>
<feature type="region of interest" description="Disordered" evidence="2">
    <location>
        <begin position="378"/>
        <end position="471"/>
    </location>
</feature>
<feature type="domain" description="CCHC-type" evidence="3">
    <location>
        <begin position="195"/>
        <end position="208"/>
    </location>
</feature>
<keyword evidence="1" id="KW-0863">Zinc-finger</keyword>
<evidence type="ECO:0000259" key="3">
    <source>
        <dbReference type="PROSITE" id="PS50158"/>
    </source>
</evidence>
<feature type="compositionally biased region" description="Basic residues" evidence="2">
    <location>
        <begin position="452"/>
        <end position="471"/>
    </location>
</feature>
<protein>
    <recommendedName>
        <fullName evidence="3">CCHC-type domain-containing protein</fullName>
    </recommendedName>
</protein>
<feature type="compositionally biased region" description="Low complexity" evidence="2">
    <location>
        <begin position="267"/>
        <end position="277"/>
    </location>
</feature>
<gene>
    <name evidence="4" type="ORF">HPB51_019529</name>
</gene>